<dbReference type="GO" id="GO:0005886">
    <property type="term" value="C:plasma membrane"/>
    <property type="evidence" value="ECO:0007669"/>
    <property type="project" value="UniProtKB-SubCell"/>
</dbReference>
<feature type="transmembrane region" description="Helical" evidence="7">
    <location>
        <begin position="817"/>
        <end position="843"/>
    </location>
</feature>
<organism evidence="9 10">
    <name type="scientific">Clostridium cavendishii DSM 21758</name>
    <dbReference type="NCBI Taxonomy" id="1121302"/>
    <lineage>
        <taxon>Bacteria</taxon>
        <taxon>Bacillati</taxon>
        <taxon>Bacillota</taxon>
        <taxon>Clostridia</taxon>
        <taxon>Eubacteriales</taxon>
        <taxon>Clostridiaceae</taxon>
        <taxon>Clostridium</taxon>
    </lineage>
</organism>
<accession>A0A1M6J8B8</accession>
<protein>
    <submittedName>
        <fullName evidence="9">MacB-like core domain-containing protein</fullName>
    </submittedName>
</protein>
<dbReference type="Proteomes" id="UP000184310">
    <property type="component" value="Unassembled WGS sequence"/>
</dbReference>
<dbReference type="PANTHER" id="PTHR30572:SF4">
    <property type="entry name" value="ABC TRANSPORTER PERMEASE YTRF"/>
    <property type="match status" value="1"/>
</dbReference>
<dbReference type="GO" id="GO:0022857">
    <property type="term" value="F:transmembrane transporter activity"/>
    <property type="evidence" value="ECO:0007669"/>
    <property type="project" value="TreeGrafter"/>
</dbReference>
<dbReference type="Pfam" id="PF02687">
    <property type="entry name" value="FtsX"/>
    <property type="match status" value="2"/>
</dbReference>
<name>A0A1M6J8B8_9CLOT</name>
<evidence type="ECO:0000256" key="1">
    <source>
        <dbReference type="ARBA" id="ARBA00004651"/>
    </source>
</evidence>
<evidence type="ECO:0000313" key="10">
    <source>
        <dbReference type="Proteomes" id="UP000184310"/>
    </source>
</evidence>
<comment type="subcellular location">
    <subcellularLocation>
        <location evidence="1">Cell membrane</location>
        <topology evidence="1">Multi-pass membrane protein</topology>
    </subcellularLocation>
</comment>
<feature type="transmembrane region" description="Helical" evidence="7">
    <location>
        <begin position="20"/>
        <end position="40"/>
    </location>
</feature>
<keyword evidence="3 7" id="KW-0812">Transmembrane</keyword>
<feature type="transmembrane region" description="Helical" evidence="7">
    <location>
        <begin position="332"/>
        <end position="365"/>
    </location>
</feature>
<dbReference type="EMBL" id="FQZB01000008">
    <property type="protein sequence ID" value="SHJ42882.1"/>
    <property type="molecule type" value="Genomic_DNA"/>
</dbReference>
<evidence type="ECO:0000256" key="6">
    <source>
        <dbReference type="ARBA" id="ARBA00038076"/>
    </source>
</evidence>
<keyword evidence="5 7" id="KW-0472">Membrane</keyword>
<sequence>MKGYLGLANRNLIRHKKNTLVCIIGIMIGAIIMTTTSIIYNAERNTFSDTLKSAIGLYDIKFVDLNKDQVEKLKHDGRLSNTALYKQIGVSEMHTESGGKKCYNVLALSDDAYKNVFKLDIILGRIPENGNEILVDSSVITTIKGNIRIGDNIDIDVMSGQVDVDDLNFVNEYKTNPIPYKMQSIIEKREKKTYKVVGIFQSSEEYKYQATNMFTKLNDEDIKSMSKLDLFASVKITGIEGSVANDLGIRYGAKTMFTPLPQGYIKSQVKFINTDGAKIDGSIGILGGILVMSIVLIFVFGIIYNAFNISIAERLKQFGMLRAIGAKRSQIGVIIFYEAIVEYIIGIILGVTLGLINTKVLLAIFEKVFKLDFSYIKVGLDFYKIIFILLTMLIIVMLAAYRALFKDIKLSPIQSMNEGILLDTAQITSIENNKKINRINKIFNIEGELSYKNLSRNRIRNKTCLKSIAISMILIMFFFGQMSFYKIQENNIMPSNNWDIKYSKFNKPILDKDISNLKSISGVENVYTDRIISIGLPMEKNKINNEILAGIKSFSETLGFPKSEYKNYCILKTLFRSVDENTLNAYKDNLKVGELNYSKLKEDGIILVSSGTSKVAINRGATGIEYMFNDVEKVVDVKVGDKVRIPLREKFTSGDDMSRYFNSGEVYTSKFKEFTVVGIVNKDSLLDAINDKDVENLTREQLTFITANEAFLKNNVNGSNEIDIKTNASGDREKTVNSIREYAASNYDRYTDFYAKKVKFKEDTNKSLCWDINFEINILIIVIINIINTFNANILVRRKELGALRAIGTTQKQLDKMLLLETVFLALTASGFGLVLGALPAYLSQMSMKNLNKNTHVIFAIIIPLTIIAAIIICILSTIHPIRKLKNFSIVDNIRNEE</sequence>
<feature type="domain" description="ABC3 transporter permease C-terminal" evidence="8">
    <location>
        <begin position="290"/>
        <end position="406"/>
    </location>
</feature>
<evidence type="ECO:0000259" key="8">
    <source>
        <dbReference type="Pfam" id="PF02687"/>
    </source>
</evidence>
<feature type="transmembrane region" description="Helical" evidence="7">
    <location>
        <begin position="283"/>
        <end position="311"/>
    </location>
</feature>
<evidence type="ECO:0000256" key="7">
    <source>
        <dbReference type="SAM" id="Phobius"/>
    </source>
</evidence>
<keyword evidence="4 7" id="KW-1133">Transmembrane helix</keyword>
<dbReference type="STRING" id="1121302.SAMN02745163_01944"/>
<evidence type="ECO:0000256" key="3">
    <source>
        <dbReference type="ARBA" id="ARBA00022692"/>
    </source>
</evidence>
<dbReference type="RefSeq" id="WP_072986482.1">
    <property type="nucleotide sequence ID" value="NZ_FQZB01000008.1"/>
</dbReference>
<comment type="similarity">
    <text evidence="6">Belongs to the ABC-4 integral membrane protein family.</text>
</comment>
<dbReference type="InterPro" id="IPR050250">
    <property type="entry name" value="Macrolide_Exporter_MacB"/>
</dbReference>
<evidence type="ECO:0000313" key="9">
    <source>
        <dbReference type="EMBL" id="SHJ42882.1"/>
    </source>
</evidence>
<keyword evidence="10" id="KW-1185">Reference proteome</keyword>
<keyword evidence="2" id="KW-1003">Cell membrane</keyword>
<feature type="transmembrane region" description="Helical" evidence="7">
    <location>
        <begin position="776"/>
        <end position="796"/>
    </location>
</feature>
<feature type="domain" description="ABC3 transporter permease C-terminal" evidence="8">
    <location>
        <begin position="778"/>
        <end position="889"/>
    </location>
</feature>
<dbReference type="PANTHER" id="PTHR30572">
    <property type="entry name" value="MEMBRANE COMPONENT OF TRANSPORTER-RELATED"/>
    <property type="match status" value="1"/>
</dbReference>
<feature type="transmembrane region" description="Helical" evidence="7">
    <location>
        <begin position="855"/>
        <end position="879"/>
    </location>
</feature>
<dbReference type="OrthoDB" id="1694171at2"/>
<reference evidence="9 10" key="1">
    <citation type="submission" date="2016-11" db="EMBL/GenBank/DDBJ databases">
        <authorList>
            <person name="Jaros S."/>
            <person name="Januszkiewicz K."/>
            <person name="Wedrychowicz H."/>
        </authorList>
    </citation>
    <scope>NUCLEOTIDE SEQUENCE [LARGE SCALE GENOMIC DNA]</scope>
    <source>
        <strain evidence="9 10">DSM 21758</strain>
    </source>
</reference>
<evidence type="ECO:0000256" key="2">
    <source>
        <dbReference type="ARBA" id="ARBA00022475"/>
    </source>
</evidence>
<feature type="transmembrane region" description="Helical" evidence="7">
    <location>
        <begin position="385"/>
        <end position="405"/>
    </location>
</feature>
<proteinExistence type="inferred from homology"/>
<dbReference type="AlphaFoldDB" id="A0A1M6J8B8"/>
<dbReference type="InterPro" id="IPR003838">
    <property type="entry name" value="ABC3_permease_C"/>
</dbReference>
<evidence type="ECO:0000256" key="4">
    <source>
        <dbReference type="ARBA" id="ARBA00022989"/>
    </source>
</evidence>
<evidence type="ECO:0000256" key="5">
    <source>
        <dbReference type="ARBA" id="ARBA00023136"/>
    </source>
</evidence>
<gene>
    <name evidence="9" type="ORF">SAMN02745163_01944</name>
</gene>
<feature type="transmembrane region" description="Helical" evidence="7">
    <location>
        <begin position="464"/>
        <end position="485"/>
    </location>
</feature>